<sequence length="753" mass="84272">MAHRFSFSGNKITYNGQPIDTNDIVTEELKYRFFADICKDAYEAPVVKNIYNILQQCLNSPITGNYKSVLDKIDEKYWPEGDDKTSFIKERTIVENNLLKASTDDGSTFTQISDAGTIFYESGMGPERVTRNQRLHKIATPATILDTATKDLKNVEFYPDRAKDTIVFDETFMTALGFPRGMTWSSNLLSLTSVPQYNVTIQYPVPTNPTVSSVVKPLTEVKERPSRFGEFVGYSKGNTEKNKEINSMTKTDCEKIIKILLTKELGDVAQVWMYLAYVIIQKMNRMDALMVTVDHVVLLFCAILDLSCMYTGGRSGVTQRGNCRLIYYTAGEVDYFKKLSNMLMIKYKLIREYNEGQLAGLTDISNDIRKFKYITSNIGRQKGQFGTNLKTEYGDFQVATEKIPGIRAAFQKTAQVIAEKNASLEKDFRDVMERIKGMDINKGNIDSIVEKFSTKITGYKHAHVITKVKIPGIGDTIQNMYILLPGELLTEYAAIAGIPASSLPTNIDDFIQTILNEVQNLEATNKALKERKVNPNMKITKKLAGPRTAKPNATQKREERIKERVGEQGKARETQIAQRRGVQPASARKTPTSGRKTATKTRRSASRKMRGGDDDARVLDMKDSGIGYYECLILFVLYYHGINDPIALPVLYDVVLSRVSPNKNFNDVFRGIFKGSSSKNYFNEVFDQFSDEEIMATGLELADTYFSFSKPPGPGSAKTSVAPAPALAPAPIEAKSKDKHTPTGVAHSPSELN</sequence>
<reference evidence="2" key="1">
    <citation type="journal article" date="2020" name="Nature">
        <title>Giant virus diversity and host interactions through global metagenomics.</title>
        <authorList>
            <person name="Schulz F."/>
            <person name="Roux S."/>
            <person name="Paez-Espino D."/>
            <person name="Jungbluth S."/>
            <person name="Walsh D.A."/>
            <person name="Denef V.J."/>
            <person name="McMahon K.D."/>
            <person name="Konstantinidis K.T."/>
            <person name="Eloe-Fadrosh E.A."/>
            <person name="Kyrpides N.C."/>
            <person name="Woyke T."/>
        </authorList>
    </citation>
    <scope>NUCLEOTIDE SEQUENCE</scope>
    <source>
        <strain evidence="2">GVMAG-M-3300009068-24</strain>
    </source>
</reference>
<evidence type="ECO:0000256" key="1">
    <source>
        <dbReference type="SAM" id="MobiDB-lite"/>
    </source>
</evidence>
<name>A0A6C0EL64_9ZZZZ</name>
<accession>A0A6C0EL64</accession>
<proteinExistence type="predicted"/>
<protein>
    <submittedName>
        <fullName evidence="2">Uncharacterized protein</fullName>
    </submittedName>
</protein>
<feature type="compositionally biased region" description="Basic and acidic residues" evidence="1">
    <location>
        <begin position="555"/>
        <end position="573"/>
    </location>
</feature>
<feature type="region of interest" description="Disordered" evidence="1">
    <location>
        <begin position="532"/>
        <end position="613"/>
    </location>
</feature>
<dbReference type="EMBL" id="MN738886">
    <property type="protein sequence ID" value="QHT29916.1"/>
    <property type="molecule type" value="Genomic_DNA"/>
</dbReference>
<organism evidence="2">
    <name type="scientific">viral metagenome</name>
    <dbReference type="NCBI Taxonomy" id="1070528"/>
    <lineage>
        <taxon>unclassified sequences</taxon>
        <taxon>metagenomes</taxon>
        <taxon>organismal metagenomes</taxon>
    </lineage>
</organism>
<feature type="region of interest" description="Disordered" evidence="1">
    <location>
        <begin position="730"/>
        <end position="753"/>
    </location>
</feature>
<feature type="compositionally biased region" description="Basic residues" evidence="1">
    <location>
        <begin position="597"/>
        <end position="609"/>
    </location>
</feature>
<evidence type="ECO:0000313" key="2">
    <source>
        <dbReference type="EMBL" id="QHT29916.1"/>
    </source>
</evidence>
<dbReference type="AlphaFoldDB" id="A0A6C0EL64"/>